<feature type="modified residue" description="S-(dipyrrolylmethanemethyl)cysteine" evidence="8">
    <location>
        <position position="241"/>
    </location>
</feature>
<feature type="domain" description="Porphobilinogen deaminase N-terminal" evidence="9">
    <location>
        <begin position="5"/>
        <end position="212"/>
    </location>
</feature>
<comment type="pathway">
    <text evidence="2">Porphyrin-containing compound metabolism; protoporphyrin-IX biosynthesis; coproporphyrinogen-III from 5-aminolevulinate: step 2/4.</text>
</comment>
<feature type="domain" description="Porphobilinogen deaminase C-terminal" evidence="10">
    <location>
        <begin position="226"/>
        <end position="294"/>
    </location>
</feature>
<name>A0ABV7ETN0_9GAMM</name>
<dbReference type="SUPFAM" id="SSF53850">
    <property type="entry name" value="Periplasmic binding protein-like II"/>
    <property type="match status" value="1"/>
</dbReference>
<evidence type="ECO:0000256" key="5">
    <source>
        <dbReference type="ARBA" id="ARBA00022679"/>
    </source>
</evidence>
<evidence type="ECO:0000259" key="9">
    <source>
        <dbReference type="Pfam" id="PF01379"/>
    </source>
</evidence>
<accession>A0ABV7ETN0</accession>
<evidence type="ECO:0000256" key="3">
    <source>
        <dbReference type="ARBA" id="ARBA00005638"/>
    </source>
</evidence>
<dbReference type="Gene3D" id="3.30.160.40">
    <property type="entry name" value="Porphobilinogen deaminase, C-terminal domain"/>
    <property type="match status" value="1"/>
</dbReference>
<comment type="similarity">
    <text evidence="3 8">Belongs to the HMBS family.</text>
</comment>
<dbReference type="HAMAP" id="MF_00260">
    <property type="entry name" value="Porphobil_deam"/>
    <property type="match status" value="1"/>
</dbReference>
<gene>
    <name evidence="8 11" type="primary">hemC</name>
    <name evidence="11" type="ORF">ACFOSU_19850</name>
</gene>
<dbReference type="InterPro" id="IPR022418">
    <property type="entry name" value="Porphobilinogen_deaminase_C"/>
</dbReference>
<dbReference type="PANTHER" id="PTHR11557">
    <property type="entry name" value="PORPHOBILINOGEN DEAMINASE"/>
    <property type="match status" value="1"/>
</dbReference>
<protein>
    <recommendedName>
        <fullName evidence="8">Porphobilinogen deaminase</fullName>
        <shortName evidence="8">PBG</shortName>
        <ecNumber evidence="8">2.5.1.61</ecNumber>
    </recommendedName>
    <alternativeName>
        <fullName evidence="8">Hydroxymethylbilane synthase</fullName>
        <shortName evidence="8">HMBS</shortName>
    </alternativeName>
    <alternativeName>
        <fullName evidence="8">Pre-uroporphyrinogen synthase</fullName>
    </alternativeName>
</protein>
<dbReference type="GO" id="GO:0004418">
    <property type="term" value="F:hydroxymethylbilane synthase activity"/>
    <property type="evidence" value="ECO:0007669"/>
    <property type="project" value="UniProtKB-EC"/>
</dbReference>
<proteinExistence type="inferred from homology"/>
<dbReference type="PRINTS" id="PR00151">
    <property type="entry name" value="PORPHBDMNASE"/>
</dbReference>
<dbReference type="SUPFAM" id="SSF54782">
    <property type="entry name" value="Porphobilinogen deaminase (hydroxymethylbilane synthase), C-terminal domain"/>
    <property type="match status" value="1"/>
</dbReference>
<comment type="catalytic activity">
    <reaction evidence="7 8">
        <text>4 porphobilinogen + H2O = hydroxymethylbilane + 4 NH4(+)</text>
        <dbReference type="Rhea" id="RHEA:13185"/>
        <dbReference type="ChEBI" id="CHEBI:15377"/>
        <dbReference type="ChEBI" id="CHEBI:28938"/>
        <dbReference type="ChEBI" id="CHEBI:57845"/>
        <dbReference type="ChEBI" id="CHEBI:58126"/>
        <dbReference type="EC" id="2.5.1.61"/>
    </reaction>
</comment>
<dbReference type="Pfam" id="PF03900">
    <property type="entry name" value="Porphobil_deamC"/>
    <property type="match status" value="1"/>
</dbReference>
<evidence type="ECO:0000313" key="12">
    <source>
        <dbReference type="Proteomes" id="UP001595462"/>
    </source>
</evidence>
<keyword evidence="6 8" id="KW-0627">Porphyrin biosynthesis</keyword>
<comment type="caution">
    <text evidence="11">The sequence shown here is derived from an EMBL/GenBank/DDBJ whole genome shotgun (WGS) entry which is preliminary data.</text>
</comment>
<evidence type="ECO:0000259" key="10">
    <source>
        <dbReference type="Pfam" id="PF03900"/>
    </source>
</evidence>
<organism evidence="11 12">
    <name type="scientific">Salinisphaera aquimarina</name>
    <dbReference type="NCBI Taxonomy" id="2094031"/>
    <lineage>
        <taxon>Bacteria</taxon>
        <taxon>Pseudomonadati</taxon>
        <taxon>Pseudomonadota</taxon>
        <taxon>Gammaproteobacteria</taxon>
        <taxon>Salinisphaerales</taxon>
        <taxon>Salinisphaeraceae</taxon>
        <taxon>Salinisphaera</taxon>
    </lineage>
</organism>
<dbReference type="EMBL" id="JBHRSS010000010">
    <property type="protein sequence ID" value="MFC3106132.1"/>
    <property type="molecule type" value="Genomic_DNA"/>
</dbReference>
<dbReference type="Gene3D" id="3.40.190.10">
    <property type="entry name" value="Periplasmic binding protein-like II"/>
    <property type="match status" value="2"/>
</dbReference>
<evidence type="ECO:0000256" key="2">
    <source>
        <dbReference type="ARBA" id="ARBA00004735"/>
    </source>
</evidence>
<reference evidence="12" key="1">
    <citation type="journal article" date="2019" name="Int. J. Syst. Evol. Microbiol.">
        <title>The Global Catalogue of Microorganisms (GCM) 10K type strain sequencing project: providing services to taxonomists for standard genome sequencing and annotation.</title>
        <authorList>
            <consortium name="The Broad Institute Genomics Platform"/>
            <consortium name="The Broad Institute Genome Sequencing Center for Infectious Disease"/>
            <person name="Wu L."/>
            <person name="Ma J."/>
        </authorList>
    </citation>
    <scope>NUCLEOTIDE SEQUENCE [LARGE SCALE GENOMIC DNA]</scope>
    <source>
        <strain evidence="12">KCTC 52640</strain>
    </source>
</reference>
<dbReference type="PANTHER" id="PTHR11557:SF0">
    <property type="entry name" value="PORPHOBILINOGEN DEAMINASE"/>
    <property type="match status" value="1"/>
</dbReference>
<dbReference type="EC" id="2.5.1.61" evidence="8"/>
<evidence type="ECO:0000256" key="1">
    <source>
        <dbReference type="ARBA" id="ARBA00002869"/>
    </source>
</evidence>
<dbReference type="RefSeq" id="WP_380691728.1">
    <property type="nucleotide sequence ID" value="NZ_JBHRSS010000010.1"/>
</dbReference>
<evidence type="ECO:0000256" key="6">
    <source>
        <dbReference type="ARBA" id="ARBA00023244"/>
    </source>
</evidence>
<dbReference type="Pfam" id="PF01379">
    <property type="entry name" value="Porphobil_deam"/>
    <property type="match status" value="1"/>
</dbReference>
<evidence type="ECO:0000313" key="11">
    <source>
        <dbReference type="EMBL" id="MFC3106132.1"/>
    </source>
</evidence>
<dbReference type="InterPro" id="IPR036803">
    <property type="entry name" value="Porphobilinogen_deaminase_C_sf"/>
</dbReference>
<evidence type="ECO:0000256" key="8">
    <source>
        <dbReference type="HAMAP-Rule" id="MF_00260"/>
    </source>
</evidence>
<dbReference type="InterPro" id="IPR022417">
    <property type="entry name" value="Porphobilin_deaminase_N"/>
</dbReference>
<comment type="miscellaneous">
    <text evidence="8">The porphobilinogen subunits are added to the dipyrromethane group.</text>
</comment>
<dbReference type="NCBIfam" id="TIGR00212">
    <property type="entry name" value="hemC"/>
    <property type="match status" value="1"/>
</dbReference>
<keyword evidence="5 8" id="KW-0808">Transferase</keyword>
<comment type="subunit">
    <text evidence="4 8">Monomer.</text>
</comment>
<keyword evidence="12" id="KW-1185">Reference proteome</keyword>
<evidence type="ECO:0000256" key="4">
    <source>
        <dbReference type="ARBA" id="ARBA00011245"/>
    </source>
</evidence>
<dbReference type="Proteomes" id="UP001595462">
    <property type="component" value="Unassembled WGS sequence"/>
</dbReference>
<sequence>MPKTLRIATRQSELALWQAKHVQVRLQTALPEIEVVLLPIRTEGDRIIDRPLSEIGGKGLFLKELEAALAAGEADLAVHSMKDVPAELPPGMALPVVLSPGSPLDAFVANDYDTVEQLPDGAHMGTSSLRRAAMLKNLRPDLRISSLRGNVQTRLAKLDAGEFDAILLACAGLERLGLAARIKSELSPEQSLPAIGQGVLGIEIRADDDETAAHIAALDDEYTHIRIDAERAVNARLEGSCHLPIAAYAVHDGQTLRLRACVGKPDGTVMVRDEISGPTGEAASLGHRLAERLLAAGADKILADLA</sequence>
<comment type="function">
    <text evidence="1 8">Tetrapolymerization of the monopyrrole PBG into the hydroxymethylbilane pre-uroporphyrinogen in several discrete steps.</text>
</comment>
<comment type="cofactor">
    <cofactor evidence="8">
        <name>dipyrromethane</name>
        <dbReference type="ChEBI" id="CHEBI:60342"/>
    </cofactor>
    <text evidence="8">Binds 1 dipyrromethane group covalently.</text>
</comment>
<dbReference type="PIRSF" id="PIRSF001438">
    <property type="entry name" value="4pyrrol_synth_OHMeBilane_synth"/>
    <property type="match status" value="1"/>
</dbReference>
<evidence type="ECO:0000256" key="7">
    <source>
        <dbReference type="ARBA" id="ARBA00048169"/>
    </source>
</evidence>
<dbReference type="InterPro" id="IPR000860">
    <property type="entry name" value="HemC"/>
</dbReference>